<sequence length="210" mass="24081">MRVLKDFLIPRIIACKQQASVTRQVLKEDDCMVRAFVRNTLHLNIYCHNSVVYTAAKDGGLGICSSVRRIFFRMQRIEADGEQQVQQPTARSNYAFIPCHAEVYQPIRLQNVAAEENVAVVCHILQACNTTHIDHINRHNTVQNIVAAHGRKQGWPVDVEKHVYGQDVSDVGIHWEGEETLQYFHDVKVNHYSSEAFIGKLRARFTQEKQ</sequence>
<dbReference type="EnsemblMetazoa" id="GPPI033607-RA">
    <property type="protein sequence ID" value="GPPI033607-PA"/>
    <property type="gene ID" value="GPPI033607"/>
</dbReference>
<organism evidence="1 2">
    <name type="scientific">Glossina palpalis gambiensis</name>
    <dbReference type="NCBI Taxonomy" id="67801"/>
    <lineage>
        <taxon>Eukaryota</taxon>
        <taxon>Metazoa</taxon>
        <taxon>Ecdysozoa</taxon>
        <taxon>Arthropoda</taxon>
        <taxon>Hexapoda</taxon>
        <taxon>Insecta</taxon>
        <taxon>Pterygota</taxon>
        <taxon>Neoptera</taxon>
        <taxon>Endopterygota</taxon>
        <taxon>Diptera</taxon>
        <taxon>Brachycera</taxon>
        <taxon>Muscomorpha</taxon>
        <taxon>Hippoboscoidea</taxon>
        <taxon>Glossinidae</taxon>
        <taxon>Glossina</taxon>
    </lineage>
</organism>
<accession>A0A1B0BL80</accession>
<evidence type="ECO:0000313" key="2">
    <source>
        <dbReference type="Proteomes" id="UP000092460"/>
    </source>
</evidence>
<dbReference type="AlphaFoldDB" id="A0A1B0BL80"/>
<reference evidence="1" key="2">
    <citation type="submission" date="2020-05" db="UniProtKB">
        <authorList>
            <consortium name="EnsemblMetazoa"/>
        </authorList>
    </citation>
    <scope>IDENTIFICATION</scope>
    <source>
        <strain evidence="1">IAEA</strain>
    </source>
</reference>
<protein>
    <submittedName>
        <fullName evidence="1">Uncharacterized protein</fullName>
    </submittedName>
</protein>
<dbReference type="Proteomes" id="UP000092460">
    <property type="component" value="Unassembled WGS sequence"/>
</dbReference>
<keyword evidence="2" id="KW-1185">Reference proteome</keyword>
<proteinExistence type="predicted"/>
<evidence type="ECO:0000313" key="1">
    <source>
        <dbReference type="EnsemblMetazoa" id="GPPI033607-PA"/>
    </source>
</evidence>
<dbReference type="EMBL" id="JXJN01016224">
    <property type="status" value="NOT_ANNOTATED_CDS"/>
    <property type="molecule type" value="Genomic_DNA"/>
</dbReference>
<reference evidence="2" key="1">
    <citation type="submission" date="2015-01" db="EMBL/GenBank/DDBJ databases">
        <authorList>
            <person name="Aksoy S."/>
            <person name="Warren W."/>
            <person name="Wilson R.K."/>
        </authorList>
    </citation>
    <scope>NUCLEOTIDE SEQUENCE [LARGE SCALE GENOMIC DNA]</scope>
    <source>
        <strain evidence="2">IAEA</strain>
    </source>
</reference>
<name>A0A1B0BL80_9MUSC</name>
<dbReference type="VEuPathDB" id="VectorBase:GPPI033607"/>